<dbReference type="AlphaFoldDB" id="A0A1H2NE51"/>
<keyword evidence="3" id="KW-1185">Reference proteome</keyword>
<evidence type="ECO:0000313" key="3">
    <source>
        <dbReference type="Proteomes" id="UP000198675"/>
    </source>
</evidence>
<accession>A0A1H2NE51</accession>
<evidence type="ECO:0000313" key="2">
    <source>
        <dbReference type="EMBL" id="SDV03702.1"/>
    </source>
</evidence>
<gene>
    <name evidence="1" type="ORF">SAMN05216363_1913</name>
    <name evidence="2" type="ORF">SAMN05216363_5204</name>
</gene>
<protein>
    <submittedName>
        <fullName evidence="2">Uncharacterized protein</fullName>
    </submittedName>
</protein>
<dbReference type="RefSeq" id="WP_092376280.1">
    <property type="nucleotide sequence ID" value="NZ_LT629797.1"/>
</dbReference>
<reference evidence="3" key="2">
    <citation type="submission" date="2016-10" db="EMBL/GenBank/DDBJ databases">
        <authorList>
            <person name="Varghese N."/>
            <person name="Submissions S."/>
        </authorList>
    </citation>
    <scope>NUCLEOTIDE SEQUENCE [LARGE SCALE GENOMIC DNA]</scope>
    <source>
        <strain evidence="3">KCTC 32246</strain>
    </source>
</reference>
<dbReference type="Proteomes" id="UP000198675">
    <property type="component" value="Chromosome I"/>
</dbReference>
<reference evidence="2" key="1">
    <citation type="submission" date="2016-10" db="EMBL/GenBank/DDBJ databases">
        <authorList>
            <person name="de Groot N.N."/>
        </authorList>
    </citation>
    <scope>NUCLEOTIDE SEQUENCE [LARGE SCALE GENOMIC DNA]</scope>
    <source>
        <strain evidence="2">KCTC 32246</strain>
    </source>
</reference>
<sequence>MALSTEDRARLIDRLDRSFQAMPSWARTATKHAMGAPSHHPVTGKQFESFREVIEAAADETLLILKEDFEDNDDLAPEVLQ</sequence>
<evidence type="ECO:0000313" key="1">
    <source>
        <dbReference type="EMBL" id="SDU82456.1"/>
    </source>
</evidence>
<proteinExistence type="predicted"/>
<organism evidence="2 3">
    <name type="scientific">Pseudomonas sihuiensis</name>
    <dbReference type="NCBI Taxonomy" id="1274359"/>
    <lineage>
        <taxon>Bacteria</taxon>
        <taxon>Pseudomonadati</taxon>
        <taxon>Pseudomonadota</taxon>
        <taxon>Gammaproteobacteria</taxon>
        <taxon>Pseudomonadales</taxon>
        <taxon>Pseudomonadaceae</taxon>
        <taxon>Pseudomonas</taxon>
    </lineage>
</organism>
<dbReference type="EMBL" id="LT629797">
    <property type="protein sequence ID" value="SDU82456.1"/>
    <property type="molecule type" value="Genomic_DNA"/>
</dbReference>
<dbReference type="EMBL" id="LT629797">
    <property type="protein sequence ID" value="SDV03702.1"/>
    <property type="molecule type" value="Genomic_DNA"/>
</dbReference>
<name>A0A1H2NE51_9PSED</name>